<keyword evidence="4" id="KW-0249">Electron transport</keyword>
<evidence type="ECO:0000259" key="8">
    <source>
        <dbReference type="PROSITE" id="PS51007"/>
    </source>
</evidence>
<dbReference type="GO" id="GO:0046872">
    <property type="term" value="F:metal ion binding"/>
    <property type="evidence" value="ECO:0007669"/>
    <property type="project" value="UniProtKB-KW"/>
</dbReference>
<gene>
    <name evidence="9" type="ORF">COA96_12710</name>
</gene>
<feature type="domain" description="Cytochrome c" evidence="8">
    <location>
        <begin position="35"/>
        <end position="113"/>
    </location>
</feature>
<dbReference type="Pfam" id="PF13442">
    <property type="entry name" value="Cytochrome_CBB3"/>
    <property type="match status" value="1"/>
</dbReference>
<dbReference type="InterPro" id="IPR051811">
    <property type="entry name" value="Cytochrome_c550/c551-like"/>
</dbReference>
<evidence type="ECO:0000256" key="1">
    <source>
        <dbReference type="ARBA" id="ARBA00022448"/>
    </source>
</evidence>
<dbReference type="Proteomes" id="UP000218327">
    <property type="component" value="Unassembled WGS sequence"/>
</dbReference>
<evidence type="ECO:0000256" key="3">
    <source>
        <dbReference type="ARBA" id="ARBA00022723"/>
    </source>
</evidence>
<dbReference type="EMBL" id="NVVJ01000045">
    <property type="protein sequence ID" value="PCJ23056.1"/>
    <property type="molecule type" value="Genomic_DNA"/>
</dbReference>
<evidence type="ECO:0000256" key="6">
    <source>
        <dbReference type="PROSITE-ProRule" id="PRU00433"/>
    </source>
</evidence>
<keyword evidence="7" id="KW-0732">Signal</keyword>
<protein>
    <recommendedName>
        <fullName evidence="8">Cytochrome c domain-containing protein</fullName>
    </recommendedName>
</protein>
<feature type="domain" description="Cytochrome c" evidence="8">
    <location>
        <begin position="122"/>
        <end position="267"/>
    </location>
</feature>
<keyword evidence="1" id="KW-0813">Transport</keyword>
<keyword evidence="5 6" id="KW-0408">Iron</keyword>
<keyword evidence="3 6" id="KW-0479">Metal-binding</keyword>
<dbReference type="PANTHER" id="PTHR37823">
    <property type="entry name" value="CYTOCHROME C-553-LIKE"/>
    <property type="match status" value="1"/>
</dbReference>
<dbReference type="SUPFAM" id="SSF46626">
    <property type="entry name" value="Cytochrome c"/>
    <property type="match status" value="2"/>
</dbReference>
<comment type="caution">
    <text evidence="9">The sequence shown here is derived from an EMBL/GenBank/DDBJ whole genome shotgun (WGS) entry which is preliminary data.</text>
</comment>
<evidence type="ECO:0000256" key="2">
    <source>
        <dbReference type="ARBA" id="ARBA00022617"/>
    </source>
</evidence>
<dbReference type="InterPro" id="IPR009056">
    <property type="entry name" value="Cyt_c-like_dom"/>
</dbReference>
<name>A0A2A5AW22_9GAMM</name>
<keyword evidence="2 6" id="KW-0349">Heme</keyword>
<dbReference type="PROSITE" id="PS51007">
    <property type="entry name" value="CYTC"/>
    <property type="match status" value="2"/>
</dbReference>
<evidence type="ECO:0000313" key="10">
    <source>
        <dbReference type="Proteomes" id="UP000218327"/>
    </source>
</evidence>
<evidence type="ECO:0000256" key="4">
    <source>
        <dbReference type="ARBA" id="ARBA00022982"/>
    </source>
</evidence>
<dbReference type="InterPro" id="IPR036909">
    <property type="entry name" value="Cyt_c-like_dom_sf"/>
</dbReference>
<evidence type="ECO:0000256" key="5">
    <source>
        <dbReference type="ARBA" id="ARBA00023004"/>
    </source>
</evidence>
<proteinExistence type="predicted"/>
<dbReference type="Gene3D" id="1.10.760.10">
    <property type="entry name" value="Cytochrome c-like domain"/>
    <property type="match status" value="2"/>
</dbReference>
<dbReference type="PANTHER" id="PTHR37823:SF1">
    <property type="entry name" value="CYTOCHROME C-553-LIKE"/>
    <property type="match status" value="1"/>
</dbReference>
<feature type="chain" id="PRO_5012336623" description="Cytochrome c domain-containing protein" evidence="7">
    <location>
        <begin position="23"/>
        <end position="270"/>
    </location>
</feature>
<reference evidence="10" key="1">
    <citation type="submission" date="2017-08" db="EMBL/GenBank/DDBJ databases">
        <title>A dynamic microbial community with high functional redundancy inhabits the cold, oxic subseafloor aquifer.</title>
        <authorList>
            <person name="Tully B.J."/>
            <person name="Wheat C.G."/>
            <person name="Glazer B.T."/>
            <person name="Huber J.A."/>
        </authorList>
    </citation>
    <scope>NUCLEOTIDE SEQUENCE [LARGE SCALE GENOMIC DNA]</scope>
</reference>
<evidence type="ECO:0000313" key="9">
    <source>
        <dbReference type="EMBL" id="PCJ23056.1"/>
    </source>
</evidence>
<dbReference type="GO" id="GO:0020037">
    <property type="term" value="F:heme binding"/>
    <property type="evidence" value="ECO:0007669"/>
    <property type="project" value="InterPro"/>
</dbReference>
<sequence>MAKVISLSIVLASLVLSFSAYAQTNDTSLANISQSDLEAGQGRYRVLCARCHGMLGEGGEGPSLKRARLIHAPNDEALFSVISNGIPGTGMPANWALGPSDLVQIAGYVKSLGQLEAEEIPGDAIRGRLVYETKGNCSACHIVSGIGRGVGPELTEVGMRRNIAYLRESVTNPSADQPRVSDRRKGTLNSFLTVRAVSEYGVYEGMRINEDEFSVQMRDIAGDIYSFEKSKLISYEKNFGHSLMPGYGVTLSEVEIDDLVSYLMNLKGEN</sequence>
<dbReference type="GO" id="GO:0009055">
    <property type="term" value="F:electron transfer activity"/>
    <property type="evidence" value="ECO:0007669"/>
    <property type="project" value="InterPro"/>
</dbReference>
<feature type="signal peptide" evidence="7">
    <location>
        <begin position="1"/>
        <end position="22"/>
    </location>
</feature>
<evidence type="ECO:0000256" key="7">
    <source>
        <dbReference type="SAM" id="SignalP"/>
    </source>
</evidence>
<accession>A0A2A5AW22</accession>
<dbReference type="AlphaFoldDB" id="A0A2A5AW22"/>
<organism evidence="9 10">
    <name type="scientific">SAR86 cluster bacterium</name>
    <dbReference type="NCBI Taxonomy" id="2030880"/>
    <lineage>
        <taxon>Bacteria</taxon>
        <taxon>Pseudomonadati</taxon>
        <taxon>Pseudomonadota</taxon>
        <taxon>Gammaproteobacteria</taxon>
        <taxon>SAR86 cluster</taxon>
    </lineage>
</organism>